<dbReference type="PROSITE" id="PS50157">
    <property type="entry name" value="ZINC_FINGER_C2H2_2"/>
    <property type="match status" value="1"/>
</dbReference>
<dbReference type="Pfam" id="PF18759">
    <property type="entry name" value="Plavaka"/>
    <property type="match status" value="1"/>
</dbReference>
<reference evidence="5" key="1">
    <citation type="submission" date="2014-04" db="EMBL/GenBank/DDBJ databases">
        <title>Evolutionary Origins and Diversification of the Mycorrhizal Mutualists.</title>
        <authorList>
            <consortium name="DOE Joint Genome Institute"/>
            <consortium name="Mycorrhizal Genomics Consortium"/>
            <person name="Kohler A."/>
            <person name="Kuo A."/>
            <person name="Nagy L.G."/>
            <person name="Floudas D."/>
            <person name="Copeland A."/>
            <person name="Barry K.W."/>
            <person name="Cichocki N."/>
            <person name="Veneault-Fourrey C."/>
            <person name="LaButti K."/>
            <person name="Lindquist E.A."/>
            <person name="Lipzen A."/>
            <person name="Lundell T."/>
            <person name="Morin E."/>
            <person name="Murat C."/>
            <person name="Riley R."/>
            <person name="Ohm R."/>
            <person name="Sun H."/>
            <person name="Tunlid A."/>
            <person name="Henrissat B."/>
            <person name="Grigoriev I.V."/>
            <person name="Hibbett D.S."/>
            <person name="Martin F."/>
        </authorList>
    </citation>
    <scope>NUCLEOTIDE SEQUENCE [LARGE SCALE GENOMIC DNA]</scope>
    <source>
        <strain evidence="5">FD-334 SS-4</strain>
    </source>
</reference>
<dbReference type="GO" id="GO:0008270">
    <property type="term" value="F:zinc ion binding"/>
    <property type="evidence" value="ECO:0007669"/>
    <property type="project" value="UniProtKB-KW"/>
</dbReference>
<evidence type="ECO:0000256" key="2">
    <source>
        <dbReference type="SAM" id="MobiDB-lite"/>
    </source>
</evidence>
<dbReference type="PROSITE" id="PS00028">
    <property type="entry name" value="ZINC_FINGER_C2H2_1"/>
    <property type="match status" value="1"/>
</dbReference>
<dbReference type="InterPro" id="IPR013087">
    <property type="entry name" value="Znf_C2H2_type"/>
</dbReference>
<feature type="compositionally biased region" description="Low complexity" evidence="2">
    <location>
        <begin position="107"/>
        <end position="122"/>
    </location>
</feature>
<keyword evidence="1" id="KW-0479">Metal-binding</keyword>
<dbReference type="EMBL" id="KN817575">
    <property type="protein sequence ID" value="KJA19641.1"/>
    <property type="molecule type" value="Genomic_DNA"/>
</dbReference>
<evidence type="ECO:0000259" key="3">
    <source>
        <dbReference type="PROSITE" id="PS50157"/>
    </source>
</evidence>
<keyword evidence="1" id="KW-0863">Zinc-finger</keyword>
<keyword evidence="5" id="KW-1185">Reference proteome</keyword>
<dbReference type="InterPro" id="IPR041078">
    <property type="entry name" value="Plavaka"/>
</dbReference>
<evidence type="ECO:0000313" key="4">
    <source>
        <dbReference type="EMBL" id="KJA19641.1"/>
    </source>
</evidence>
<feature type="region of interest" description="Disordered" evidence="2">
    <location>
        <begin position="87"/>
        <end position="126"/>
    </location>
</feature>
<name>A0A0D2NSQ4_HYPSF</name>
<dbReference type="AlphaFoldDB" id="A0A0D2NSQ4"/>
<organism evidence="4 5">
    <name type="scientific">Hypholoma sublateritium (strain FD-334 SS-4)</name>
    <dbReference type="NCBI Taxonomy" id="945553"/>
    <lineage>
        <taxon>Eukaryota</taxon>
        <taxon>Fungi</taxon>
        <taxon>Dikarya</taxon>
        <taxon>Basidiomycota</taxon>
        <taxon>Agaricomycotina</taxon>
        <taxon>Agaricomycetes</taxon>
        <taxon>Agaricomycetidae</taxon>
        <taxon>Agaricales</taxon>
        <taxon>Agaricineae</taxon>
        <taxon>Strophariaceae</taxon>
        <taxon>Hypholoma</taxon>
    </lineage>
</organism>
<dbReference type="OrthoDB" id="2418900at2759"/>
<dbReference type="Proteomes" id="UP000054270">
    <property type="component" value="Unassembled WGS sequence"/>
</dbReference>
<evidence type="ECO:0000256" key="1">
    <source>
        <dbReference type="PROSITE-ProRule" id="PRU00042"/>
    </source>
</evidence>
<feature type="domain" description="C2H2-type" evidence="3">
    <location>
        <begin position="3"/>
        <end position="32"/>
    </location>
</feature>
<accession>A0A0D2NSQ4</accession>
<proteinExistence type="predicted"/>
<evidence type="ECO:0000313" key="5">
    <source>
        <dbReference type="Proteomes" id="UP000054270"/>
    </source>
</evidence>
<sequence>MGFKCNGCCSKFNHEADLIQHLEKVQHPVCKAAWHTVRTKMHPVKGGKHIPKQCPTAAEQHFHVPDPLPFEGDFFGNDYEDQDFPFPTHDLPEMPANLPAVDEGNNDSDTGSDSSKTFGSDGATKPAAGFLHTAVTAKPHPPQPVTTANKQVVPAKCQHPATQDPVVPAPTAPGGVTAQVHDCLRQPLCFIMPYPNMHTGVHSLCAAPVAAAEAGYSQYATQLGSDQNAWAPFASKMDWEVFDTLDLSFKSTAQLNKIIDTKLPPKCPEFQKHAVTVTGKMTEVYTRNVLACIKAQYGDPQHADYLVFKPECHYADTNCTSKMPN</sequence>
<gene>
    <name evidence="4" type="ORF">HYPSUDRAFT_56500</name>
</gene>
<protein>
    <recommendedName>
        <fullName evidence="3">C2H2-type domain-containing protein</fullName>
    </recommendedName>
</protein>
<keyword evidence="1" id="KW-0862">Zinc</keyword>